<evidence type="ECO:0000256" key="1">
    <source>
        <dbReference type="ARBA" id="ARBA00008842"/>
    </source>
</evidence>
<name>F0ZC50_DICPU</name>
<dbReference type="SUPFAM" id="SSF144000">
    <property type="entry name" value="Oxysterol-binding protein-like"/>
    <property type="match status" value="1"/>
</dbReference>
<dbReference type="FunFam" id="2.40.160.120:FF:000011">
    <property type="entry name" value="Oxysterol-binding protein-related protein 4C"/>
    <property type="match status" value="1"/>
</dbReference>
<dbReference type="AlphaFoldDB" id="F0ZC50"/>
<evidence type="ECO:0000313" key="3">
    <source>
        <dbReference type="EMBL" id="EGC38462.1"/>
    </source>
</evidence>
<feature type="compositionally biased region" description="Basic and acidic residues" evidence="2">
    <location>
        <begin position="324"/>
        <end position="337"/>
    </location>
</feature>
<dbReference type="PANTHER" id="PTHR10972">
    <property type="entry name" value="OXYSTEROL-BINDING PROTEIN-RELATED"/>
    <property type="match status" value="1"/>
</dbReference>
<dbReference type="InterPro" id="IPR000648">
    <property type="entry name" value="Oxysterol-bd"/>
</dbReference>
<dbReference type="GO" id="GO:0016020">
    <property type="term" value="C:membrane"/>
    <property type="evidence" value="ECO:0000318"/>
    <property type="project" value="GO_Central"/>
</dbReference>
<dbReference type="EMBL" id="GL870976">
    <property type="protein sequence ID" value="EGC38462.1"/>
    <property type="molecule type" value="Genomic_DNA"/>
</dbReference>
<dbReference type="KEGG" id="dpp:DICPUDRAFT_148837"/>
<feature type="region of interest" description="Disordered" evidence="2">
    <location>
        <begin position="316"/>
        <end position="337"/>
    </location>
</feature>
<dbReference type="PANTHER" id="PTHR10972:SF78">
    <property type="entry name" value="OXYSTEROL-BINDING PROTEIN 1-RELATED"/>
    <property type="match status" value="1"/>
</dbReference>
<sequence>MSKDTEIYKIDDASEEKTFEEGKDESRLQIVFRFIKSFNLKLGANINKAPIPVSFLSPKSTIYNYLEGYYSNFDILLNLNNIEDSLERSIQVYRWILSSFSHTSVFGKPVVPILGETLMGNFHCKDENGQIETENYYCTECISEETETATGCIYNKKHGIKVNYLYTVNYYFMGTNIKVELVGYLKVKIDKYNETYSCPPPLLCARFLRGFSEIVGETTITSDKSKYKLQLKYFEKPLFGGDYDKAEVQVIDTETNQATHLIQGKWSNDFKIQDLKTKETKPLFQRPAATSIVQLNQDKELPSDSSNIWKDFTDAHNEGNNSKKFNEKKKLEKQQKQLLDDRKKNNIVWEPKHFVQNKEKEWDLVNY</sequence>
<dbReference type="OrthoDB" id="14833at2759"/>
<dbReference type="RefSeq" id="XP_003285020.1">
    <property type="nucleotide sequence ID" value="XM_003284972.1"/>
</dbReference>
<evidence type="ECO:0000313" key="4">
    <source>
        <dbReference type="Proteomes" id="UP000001064"/>
    </source>
</evidence>
<comment type="similarity">
    <text evidence="1">Belongs to the OSBP family.</text>
</comment>
<dbReference type="Gene3D" id="2.40.160.120">
    <property type="match status" value="1"/>
</dbReference>
<dbReference type="OMA" id="STHEYYS"/>
<evidence type="ECO:0000256" key="2">
    <source>
        <dbReference type="SAM" id="MobiDB-lite"/>
    </source>
</evidence>
<organism evidence="3 4">
    <name type="scientific">Dictyostelium purpureum</name>
    <name type="common">Slime mold</name>
    <dbReference type="NCBI Taxonomy" id="5786"/>
    <lineage>
        <taxon>Eukaryota</taxon>
        <taxon>Amoebozoa</taxon>
        <taxon>Evosea</taxon>
        <taxon>Eumycetozoa</taxon>
        <taxon>Dictyostelia</taxon>
        <taxon>Dictyosteliales</taxon>
        <taxon>Dictyosteliaceae</taxon>
        <taxon>Dictyostelium</taxon>
    </lineage>
</organism>
<proteinExistence type="inferred from homology"/>
<dbReference type="InterPro" id="IPR037239">
    <property type="entry name" value="OSBP_sf"/>
</dbReference>
<dbReference type="InParanoid" id="F0ZC50"/>
<keyword evidence="4" id="KW-1185">Reference proteome</keyword>
<dbReference type="VEuPathDB" id="AmoebaDB:DICPUDRAFT_148837"/>
<protein>
    <recommendedName>
        <fullName evidence="5">Oxysterol binding protein</fullName>
    </recommendedName>
</protein>
<dbReference type="Pfam" id="PF01237">
    <property type="entry name" value="Oxysterol_BP"/>
    <property type="match status" value="1"/>
</dbReference>
<dbReference type="eggNOG" id="KOG2210">
    <property type="taxonomic scope" value="Eukaryota"/>
</dbReference>
<accession>F0ZC50</accession>
<dbReference type="GO" id="GO:0032934">
    <property type="term" value="F:sterol binding"/>
    <property type="evidence" value="ECO:0000318"/>
    <property type="project" value="GO_Central"/>
</dbReference>
<evidence type="ECO:0008006" key="5">
    <source>
        <dbReference type="Google" id="ProtNLM"/>
    </source>
</evidence>
<gene>
    <name evidence="3" type="ORF">DICPUDRAFT_148837</name>
</gene>
<reference evidence="4" key="1">
    <citation type="journal article" date="2011" name="Genome Biol.">
        <title>Comparative genomics of the social amoebae Dictyostelium discoideum and Dictyostelium purpureum.</title>
        <authorList>
            <consortium name="US DOE Joint Genome Institute (JGI-PGF)"/>
            <person name="Sucgang R."/>
            <person name="Kuo A."/>
            <person name="Tian X."/>
            <person name="Salerno W."/>
            <person name="Parikh A."/>
            <person name="Feasley C.L."/>
            <person name="Dalin E."/>
            <person name="Tu H."/>
            <person name="Huang E."/>
            <person name="Barry K."/>
            <person name="Lindquist E."/>
            <person name="Shapiro H."/>
            <person name="Bruce D."/>
            <person name="Schmutz J."/>
            <person name="Salamov A."/>
            <person name="Fey P."/>
            <person name="Gaudet P."/>
            <person name="Anjard C."/>
            <person name="Babu M.M."/>
            <person name="Basu S."/>
            <person name="Bushmanova Y."/>
            <person name="van der Wel H."/>
            <person name="Katoh-Kurasawa M."/>
            <person name="Dinh C."/>
            <person name="Coutinho P.M."/>
            <person name="Saito T."/>
            <person name="Elias M."/>
            <person name="Schaap P."/>
            <person name="Kay R.R."/>
            <person name="Henrissat B."/>
            <person name="Eichinger L."/>
            <person name="Rivero F."/>
            <person name="Putnam N.H."/>
            <person name="West C.M."/>
            <person name="Loomis W.F."/>
            <person name="Chisholm R.L."/>
            <person name="Shaulsky G."/>
            <person name="Strassmann J.E."/>
            <person name="Queller D.C."/>
            <person name="Kuspa A."/>
            <person name="Grigoriev I.V."/>
        </authorList>
    </citation>
    <scope>NUCLEOTIDE SEQUENCE [LARGE SCALE GENOMIC DNA]</scope>
    <source>
        <strain evidence="4">QSDP1</strain>
    </source>
</reference>
<dbReference type="GO" id="GO:0005829">
    <property type="term" value="C:cytosol"/>
    <property type="evidence" value="ECO:0000318"/>
    <property type="project" value="GO_Central"/>
</dbReference>
<dbReference type="Gene3D" id="3.30.70.3490">
    <property type="match status" value="1"/>
</dbReference>
<dbReference type="GeneID" id="10507175"/>
<dbReference type="Proteomes" id="UP000001064">
    <property type="component" value="Unassembled WGS sequence"/>
</dbReference>